<dbReference type="FunFam" id="1.10.530.10:FF:000013">
    <property type="entry name" value="Pneumococcal vaccine antigen A"/>
    <property type="match status" value="1"/>
</dbReference>
<keyword evidence="5" id="KW-1185">Reference proteome</keyword>
<evidence type="ECO:0000256" key="2">
    <source>
        <dbReference type="ARBA" id="ARBA00073991"/>
    </source>
</evidence>
<accession>A0A3S4NDD7</accession>
<evidence type="ECO:0000313" key="4">
    <source>
        <dbReference type="EMBL" id="VED67249.1"/>
    </source>
</evidence>
<dbReference type="InterPro" id="IPR047194">
    <property type="entry name" value="CwlT-like_lysozyme"/>
</dbReference>
<evidence type="ECO:0000256" key="1">
    <source>
        <dbReference type="ARBA" id="ARBA00004241"/>
    </source>
</evidence>
<sequence>MMKRIIKIFFCLLLVFFIYKGYQIHRDVKQVMTYRTLVREVLAEEDTGTNEDLILAMIYTETKGKEDDVMQASESATGQTNSITNNKESIRQGIQTLSENLRKAKEKGVDPWTAVQAYNFGQDYIEYVAKNGGKNSLELARKYSKEVVAPSLGNVTGKTYLYLHPISFLHGSELYVNGGNYYYSRLVEMNQFIMKLFSWF</sequence>
<name>A0A3S4NDD7_9STRE</name>
<dbReference type="Pfam" id="PF13702">
    <property type="entry name" value="Lysozyme_like"/>
    <property type="match status" value="1"/>
</dbReference>
<dbReference type="EMBL" id="LR134266">
    <property type="protein sequence ID" value="VED67249.1"/>
    <property type="molecule type" value="Genomic_DNA"/>
</dbReference>
<dbReference type="AlphaFoldDB" id="A0A3S4NDD7"/>
<comment type="subcellular location">
    <subcellularLocation>
        <location evidence="1">Cell surface</location>
    </subcellularLocation>
</comment>
<feature type="domain" description="CwlT-like lysozyme" evidence="3">
    <location>
        <begin position="29"/>
        <end position="190"/>
    </location>
</feature>
<gene>
    <name evidence="4" type="ORF">NCTC3166_01069</name>
</gene>
<dbReference type="InterPro" id="IPR023346">
    <property type="entry name" value="Lysozyme-like_dom_sf"/>
</dbReference>
<reference evidence="4 5" key="1">
    <citation type="submission" date="2018-12" db="EMBL/GenBank/DDBJ databases">
        <authorList>
            <consortium name="Pathogen Informatics"/>
        </authorList>
    </citation>
    <scope>NUCLEOTIDE SEQUENCE [LARGE SCALE GENOMIC DNA]</scope>
    <source>
        <strain evidence="4 5">NCTC3166</strain>
    </source>
</reference>
<dbReference type="Proteomes" id="UP000270025">
    <property type="component" value="Chromosome"/>
</dbReference>
<dbReference type="KEGG" id="svf:NCTC3166_01069"/>
<evidence type="ECO:0000313" key="5">
    <source>
        <dbReference type="Proteomes" id="UP000270025"/>
    </source>
</evidence>
<organism evidence="4 5">
    <name type="scientific">Streptococcus viridans</name>
    <dbReference type="NCBI Taxonomy" id="78535"/>
    <lineage>
        <taxon>Bacteria</taxon>
        <taxon>Bacillati</taxon>
        <taxon>Bacillota</taxon>
        <taxon>Bacilli</taxon>
        <taxon>Lactobacillales</taxon>
        <taxon>Streptococcaceae</taxon>
        <taxon>Streptococcus</taxon>
    </lineage>
</organism>
<dbReference type="SUPFAM" id="SSF53955">
    <property type="entry name" value="Lysozyme-like"/>
    <property type="match status" value="1"/>
</dbReference>
<dbReference type="GO" id="GO:0009986">
    <property type="term" value="C:cell surface"/>
    <property type="evidence" value="ECO:0007669"/>
    <property type="project" value="UniProtKB-SubCell"/>
</dbReference>
<dbReference type="CDD" id="cd16891">
    <property type="entry name" value="CwlT-like"/>
    <property type="match status" value="1"/>
</dbReference>
<evidence type="ECO:0000259" key="3">
    <source>
        <dbReference type="Pfam" id="PF13702"/>
    </source>
</evidence>
<dbReference type="Gene3D" id="1.10.530.10">
    <property type="match status" value="1"/>
</dbReference>
<protein>
    <recommendedName>
        <fullName evidence="2">Pneumococcal vaccine antigen A</fullName>
    </recommendedName>
</protein>
<proteinExistence type="predicted"/>
<dbReference type="RefSeq" id="WP_023026820.1">
    <property type="nucleotide sequence ID" value="NZ_LR134266.1"/>
</dbReference>